<comment type="caution">
    <text evidence="1">The sequence shown here is derived from an EMBL/GenBank/DDBJ whole genome shotgun (WGS) entry which is preliminary data.</text>
</comment>
<evidence type="ECO:0000313" key="1">
    <source>
        <dbReference type="EMBL" id="KAK8898488.1"/>
    </source>
</evidence>
<gene>
    <name evidence="1" type="ORF">M9Y10_000777</name>
</gene>
<organism evidence="1 2">
    <name type="scientific">Tritrichomonas musculus</name>
    <dbReference type="NCBI Taxonomy" id="1915356"/>
    <lineage>
        <taxon>Eukaryota</taxon>
        <taxon>Metamonada</taxon>
        <taxon>Parabasalia</taxon>
        <taxon>Tritrichomonadida</taxon>
        <taxon>Tritrichomonadidae</taxon>
        <taxon>Tritrichomonas</taxon>
    </lineage>
</organism>
<protein>
    <submittedName>
        <fullName evidence="1">Uncharacterized protein</fullName>
    </submittedName>
</protein>
<keyword evidence="2" id="KW-1185">Reference proteome</keyword>
<reference evidence="1 2" key="1">
    <citation type="submission" date="2024-04" db="EMBL/GenBank/DDBJ databases">
        <title>Tritrichomonas musculus Genome.</title>
        <authorList>
            <person name="Alves-Ferreira E."/>
            <person name="Grigg M."/>
            <person name="Lorenzi H."/>
            <person name="Galac M."/>
        </authorList>
    </citation>
    <scope>NUCLEOTIDE SEQUENCE [LARGE SCALE GENOMIC DNA]</scope>
    <source>
        <strain evidence="1 2">EAF2021</strain>
    </source>
</reference>
<evidence type="ECO:0000313" key="2">
    <source>
        <dbReference type="Proteomes" id="UP001470230"/>
    </source>
</evidence>
<sequence length="405" mass="47216">MDLLQCNEVSRILTANKEFQAKFLSTQFLIQLFQILSKTNDFAVHRHFISISQALNPILALRFTDNLLITEAAFTILDNKQCQSSYAFGTISRYLLFAVHNYPSEMQEIFDLSTKIYPIMLKNIDKLCLYLFVSDIITDRSFKLDYFLWICFKNLVGEEEAKKMSPVPLCQYLRADNFYLPHNSLTEIHKTNIYKLLTLFFQQNEGTESVFANYVSKYISSQKNIFPIMFNLASSISPTNEITQSAFDTVVHSFENSEYAANYIVKYHKLLSRDNIEYAVYVILTNKKVANQTLHCLPKLVESVAKEGGLKEVEKILAFAWNTNENNDDKNDINNSEILKKNFIIKCAIKIQKKFMVKWPEKFESDVINPWINDNDEINYDFKFDQSLIDSDYIDFLKHLFEVKV</sequence>
<dbReference type="Proteomes" id="UP001470230">
    <property type="component" value="Unassembled WGS sequence"/>
</dbReference>
<proteinExistence type="predicted"/>
<name>A0ABR2L613_9EUKA</name>
<accession>A0ABR2L613</accession>
<dbReference type="EMBL" id="JAPFFF010000001">
    <property type="protein sequence ID" value="KAK8898488.1"/>
    <property type="molecule type" value="Genomic_DNA"/>
</dbReference>